<dbReference type="InterPro" id="IPR010869">
    <property type="entry name" value="DUF1501"/>
</dbReference>
<dbReference type="PANTHER" id="PTHR43737:SF1">
    <property type="entry name" value="DUF1501 DOMAIN-CONTAINING PROTEIN"/>
    <property type="match status" value="1"/>
</dbReference>
<comment type="caution">
    <text evidence="1">The sequence shown here is derived from an EMBL/GenBank/DDBJ whole genome shotgun (WGS) entry which is preliminary data.</text>
</comment>
<organism evidence="1 2">
    <name type="scientific">Methylobacterium cerastii</name>
    <dbReference type="NCBI Taxonomy" id="932741"/>
    <lineage>
        <taxon>Bacteria</taxon>
        <taxon>Pseudomonadati</taxon>
        <taxon>Pseudomonadota</taxon>
        <taxon>Alphaproteobacteria</taxon>
        <taxon>Hyphomicrobiales</taxon>
        <taxon>Methylobacteriaceae</taxon>
        <taxon>Methylobacterium</taxon>
    </lineage>
</organism>
<dbReference type="Proteomes" id="UP001055117">
    <property type="component" value="Unassembled WGS sequence"/>
</dbReference>
<accession>A0ABQ4QN02</accession>
<protein>
    <recommendedName>
        <fullName evidence="3">DUF1501 domain-containing protein</fullName>
    </recommendedName>
</protein>
<reference evidence="1 2" key="1">
    <citation type="journal article" date="2021" name="Front. Microbiol.">
        <title>Comprehensive Comparative Genomics and Phenotyping of Methylobacterium Species.</title>
        <authorList>
            <person name="Alessa O."/>
            <person name="Ogura Y."/>
            <person name="Fujitani Y."/>
            <person name="Takami H."/>
            <person name="Hayashi T."/>
            <person name="Sahin N."/>
            <person name="Tani A."/>
        </authorList>
    </citation>
    <scope>NUCLEOTIDE SEQUENCE [LARGE SCALE GENOMIC DNA]</scope>
    <source>
        <strain evidence="1 2">DSM 23679</strain>
    </source>
</reference>
<sequence length="398" mass="40931">MRLHLPTRRGLLAAGSTLAVSALMPRIASAATRDPRFVFVILRGALDGLAFLPALGDPAYASLRGALALPASGDGAALPLGGLFGLNPNLPFLKGLFDAREALMLHAVATPYRERSHFDGQDVLENGTPSPNGSATGWLNRAAGLLPAAGPARGRDLFACGATVPLVMRGPAPVMSWSPGDLRTPLDDTVMRLERLYGERDPRLLAALTESNRLDAMLPKGPAEGGPGRSYATLAAAAGRVLARPEGPRIATLALDGWDTHAAEGPASGRLAHLLKALDDALAALKAELGPAWGETVVAVATEFGRTAHPNGTDGTDHGTAAAAFLAGGAVAGGRVVADWPGLAPASLLDGRDLRPTLDLRAVLKGVLRDHLGLPDRALSDTVFPGSGGVGPTRDLLA</sequence>
<evidence type="ECO:0000313" key="1">
    <source>
        <dbReference type="EMBL" id="GJD46643.1"/>
    </source>
</evidence>
<name>A0ABQ4QN02_9HYPH</name>
<dbReference type="Pfam" id="PF07394">
    <property type="entry name" value="DUF1501"/>
    <property type="match status" value="1"/>
</dbReference>
<proteinExistence type="predicted"/>
<gene>
    <name evidence="1" type="ORF">AFCDBAGC_4526</name>
</gene>
<dbReference type="EMBL" id="BPQG01000082">
    <property type="protein sequence ID" value="GJD46643.1"/>
    <property type="molecule type" value="Genomic_DNA"/>
</dbReference>
<dbReference type="PROSITE" id="PS51318">
    <property type="entry name" value="TAT"/>
    <property type="match status" value="1"/>
</dbReference>
<evidence type="ECO:0000313" key="2">
    <source>
        <dbReference type="Proteomes" id="UP001055117"/>
    </source>
</evidence>
<dbReference type="InterPro" id="IPR006311">
    <property type="entry name" value="TAT_signal"/>
</dbReference>
<dbReference type="RefSeq" id="WP_147829076.1">
    <property type="nucleotide sequence ID" value="NZ_BPQG01000082.1"/>
</dbReference>
<keyword evidence="2" id="KW-1185">Reference proteome</keyword>
<evidence type="ECO:0008006" key="3">
    <source>
        <dbReference type="Google" id="ProtNLM"/>
    </source>
</evidence>
<dbReference type="PANTHER" id="PTHR43737">
    <property type="entry name" value="BLL7424 PROTEIN"/>
    <property type="match status" value="1"/>
</dbReference>